<reference evidence="3" key="1">
    <citation type="submission" date="2017-09" db="EMBL/GenBank/DDBJ databases">
        <title>Genome evolution observed in wild isolates of Caulobacter crescentus.</title>
        <authorList>
            <person name="Ely B."/>
            <person name="Wilson K."/>
            <person name="Scott D."/>
        </authorList>
    </citation>
    <scope>NUCLEOTIDE SEQUENCE [LARGE SCALE GENOMIC DNA]</scope>
    <source>
        <strain evidence="3">CB13b1a</strain>
    </source>
</reference>
<name>A0A290MUP0_CAUVI</name>
<feature type="region of interest" description="Disordered" evidence="1">
    <location>
        <begin position="44"/>
        <end position="71"/>
    </location>
</feature>
<evidence type="ECO:0000256" key="1">
    <source>
        <dbReference type="SAM" id="MobiDB-lite"/>
    </source>
</evidence>
<dbReference type="EMBL" id="CP023315">
    <property type="protein sequence ID" value="ATC30958.1"/>
    <property type="molecule type" value="Genomic_DNA"/>
</dbReference>
<evidence type="ECO:0000313" key="3">
    <source>
        <dbReference type="Proteomes" id="UP000217311"/>
    </source>
</evidence>
<protein>
    <submittedName>
        <fullName evidence="2">Uncharacterized protein</fullName>
    </submittedName>
</protein>
<sequence length="71" mass="7344">MSAKPTEGEEVSSAALPPPAFGLLPPGGRIWVYGAGVRLRRTQERPLRHAAAPRATSPASGAGGLRLPPHP</sequence>
<gene>
    <name evidence="2" type="ORF">CA606_00580</name>
</gene>
<feature type="region of interest" description="Disordered" evidence="1">
    <location>
        <begin position="1"/>
        <end position="25"/>
    </location>
</feature>
<evidence type="ECO:0000313" key="2">
    <source>
        <dbReference type="EMBL" id="ATC30958.1"/>
    </source>
</evidence>
<organism evidence="2 3">
    <name type="scientific">Caulobacter vibrioides</name>
    <name type="common">Caulobacter crescentus</name>
    <dbReference type="NCBI Taxonomy" id="155892"/>
    <lineage>
        <taxon>Bacteria</taxon>
        <taxon>Pseudomonadati</taxon>
        <taxon>Pseudomonadota</taxon>
        <taxon>Alphaproteobacteria</taxon>
        <taxon>Caulobacterales</taxon>
        <taxon>Caulobacteraceae</taxon>
        <taxon>Caulobacter</taxon>
    </lineage>
</organism>
<accession>A0A290MUP0</accession>
<proteinExistence type="predicted"/>
<dbReference type="Proteomes" id="UP000217311">
    <property type="component" value="Chromosome"/>
</dbReference>
<dbReference type="AlphaFoldDB" id="A0A290MUP0"/>